<dbReference type="EMBL" id="JAIWYP010000007">
    <property type="protein sequence ID" value="KAH3792125.1"/>
    <property type="molecule type" value="Genomic_DNA"/>
</dbReference>
<accession>A0A9D4IYZ9</accession>
<sequence>MSSRSFGMLACRQFNHCHRKCVYGRTEGLNLLSKRLRQGIQSCDIAGTMLVLKQSRQEAVPLSAAVLENITKHLHLATRKGNVQTVCAYLIELFMSDSWRCYLITEQGSGSHYCTLQLNEINSDVHGQREAWKFSRTVFKGCITDTIQSEPVLLLDVCVYKIF</sequence>
<name>A0A9D4IYZ9_DREPO</name>
<reference evidence="1" key="2">
    <citation type="submission" date="2020-11" db="EMBL/GenBank/DDBJ databases">
        <authorList>
            <person name="McCartney M.A."/>
            <person name="Auch B."/>
            <person name="Kono T."/>
            <person name="Mallez S."/>
            <person name="Becker A."/>
            <person name="Gohl D.M."/>
            <person name="Silverstein K.A.T."/>
            <person name="Koren S."/>
            <person name="Bechman K.B."/>
            <person name="Herman A."/>
            <person name="Abrahante J.E."/>
            <person name="Garbe J."/>
        </authorList>
    </citation>
    <scope>NUCLEOTIDE SEQUENCE</scope>
    <source>
        <strain evidence="1">Duluth1</strain>
        <tissue evidence="1">Whole animal</tissue>
    </source>
</reference>
<keyword evidence="2" id="KW-1185">Reference proteome</keyword>
<evidence type="ECO:0000313" key="1">
    <source>
        <dbReference type="EMBL" id="KAH3792125.1"/>
    </source>
</evidence>
<dbReference type="Proteomes" id="UP000828390">
    <property type="component" value="Unassembled WGS sequence"/>
</dbReference>
<protein>
    <submittedName>
        <fullName evidence="1">Uncharacterized protein</fullName>
    </submittedName>
</protein>
<gene>
    <name evidence="1" type="ORF">DPMN_145616</name>
</gene>
<organism evidence="1 2">
    <name type="scientific">Dreissena polymorpha</name>
    <name type="common">Zebra mussel</name>
    <name type="synonym">Mytilus polymorpha</name>
    <dbReference type="NCBI Taxonomy" id="45954"/>
    <lineage>
        <taxon>Eukaryota</taxon>
        <taxon>Metazoa</taxon>
        <taxon>Spiralia</taxon>
        <taxon>Lophotrochozoa</taxon>
        <taxon>Mollusca</taxon>
        <taxon>Bivalvia</taxon>
        <taxon>Autobranchia</taxon>
        <taxon>Heteroconchia</taxon>
        <taxon>Euheterodonta</taxon>
        <taxon>Imparidentia</taxon>
        <taxon>Neoheterodontei</taxon>
        <taxon>Myida</taxon>
        <taxon>Dreissenoidea</taxon>
        <taxon>Dreissenidae</taxon>
        <taxon>Dreissena</taxon>
    </lineage>
</organism>
<evidence type="ECO:0000313" key="2">
    <source>
        <dbReference type="Proteomes" id="UP000828390"/>
    </source>
</evidence>
<comment type="caution">
    <text evidence="1">The sequence shown here is derived from an EMBL/GenBank/DDBJ whole genome shotgun (WGS) entry which is preliminary data.</text>
</comment>
<reference evidence="1" key="1">
    <citation type="journal article" date="2019" name="bioRxiv">
        <title>The Genome of the Zebra Mussel, Dreissena polymorpha: A Resource for Invasive Species Research.</title>
        <authorList>
            <person name="McCartney M.A."/>
            <person name="Auch B."/>
            <person name="Kono T."/>
            <person name="Mallez S."/>
            <person name="Zhang Y."/>
            <person name="Obille A."/>
            <person name="Becker A."/>
            <person name="Abrahante J.E."/>
            <person name="Garbe J."/>
            <person name="Badalamenti J.P."/>
            <person name="Herman A."/>
            <person name="Mangelson H."/>
            <person name="Liachko I."/>
            <person name="Sullivan S."/>
            <person name="Sone E.D."/>
            <person name="Koren S."/>
            <person name="Silverstein K.A.T."/>
            <person name="Beckman K.B."/>
            <person name="Gohl D.M."/>
        </authorList>
    </citation>
    <scope>NUCLEOTIDE SEQUENCE</scope>
    <source>
        <strain evidence="1">Duluth1</strain>
        <tissue evidence="1">Whole animal</tissue>
    </source>
</reference>
<proteinExistence type="predicted"/>
<dbReference type="AlphaFoldDB" id="A0A9D4IYZ9"/>